<feature type="site" description="Interaction with DNA" evidence="11">
    <location>
        <position position="470"/>
    </location>
</feature>
<gene>
    <name evidence="11" type="primary">parE</name>
    <name evidence="13" type="ORF">FBZ90_103178</name>
</gene>
<name>A0A560HD07_9PROT</name>
<evidence type="ECO:0000259" key="12">
    <source>
        <dbReference type="PROSITE" id="PS50880"/>
    </source>
</evidence>
<dbReference type="InterPro" id="IPR003594">
    <property type="entry name" value="HATPase_dom"/>
</dbReference>
<evidence type="ECO:0000313" key="13">
    <source>
        <dbReference type="EMBL" id="TWB44272.1"/>
    </source>
</evidence>
<dbReference type="HAMAP" id="MF_00938">
    <property type="entry name" value="ParE_type1"/>
    <property type="match status" value="1"/>
</dbReference>
<dbReference type="PROSITE" id="PS00177">
    <property type="entry name" value="TOPOISOMERASE_II"/>
    <property type="match status" value="1"/>
</dbReference>
<dbReference type="SMART" id="SM00387">
    <property type="entry name" value="HATPase_c"/>
    <property type="match status" value="1"/>
</dbReference>
<evidence type="ECO:0000256" key="2">
    <source>
        <dbReference type="ARBA" id="ARBA00001946"/>
    </source>
</evidence>
<dbReference type="InterPro" id="IPR020568">
    <property type="entry name" value="Ribosomal_Su5_D2-typ_SF"/>
</dbReference>
<dbReference type="GO" id="GO:0005694">
    <property type="term" value="C:chromosome"/>
    <property type="evidence" value="ECO:0007669"/>
    <property type="project" value="InterPro"/>
</dbReference>
<dbReference type="SUPFAM" id="SSF56719">
    <property type="entry name" value="Type II DNA topoisomerase"/>
    <property type="match status" value="1"/>
</dbReference>
<comment type="caution">
    <text evidence="13">The sequence shown here is derived from an EMBL/GenBank/DDBJ whole genome shotgun (WGS) entry which is preliminary data.</text>
</comment>
<dbReference type="PANTHER" id="PTHR45866:SF4">
    <property type="entry name" value="DNA TOPOISOMERASE 4 SUBUNIT B"/>
    <property type="match status" value="1"/>
</dbReference>
<keyword evidence="4 11" id="KW-0547">Nucleotide-binding</keyword>
<keyword evidence="6" id="KW-0460">Magnesium</keyword>
<keyword evidence="14" id="KW-1185">Reference proteome</keyword>
<dbReference type="SMART" id="SM00433">
    <property type="entry name" value="TOP2c"/>
    <property type="match status" value="1"/>
</dbReference>
<dbReference type="InterPro" id="IPR002288">
    <property type="entry name" value="DNA_gyrase_B_C"/>
</dbReference>
<evidence type="ECO:0000256" key="8">
    <source>
        <dbReference type="ARBA" id="ARBA00023125"/>
    </source>
</evidence>
<feature type="binding site" evidence="11">
    <location>
        <begin position="124"/>
        <end position="130"/>
    </location>
    <ligand>
        <name>ATP</name>
        <dbReference type="ChEBI" id="CHEBI:30616"/>
    </ligand>
</feature>
<keyword evidence="8 11" id="KW-0238">DNA-binding</keyword>
<evidence type="ECO:0000256" key="3">
    <source>
        <dbReference type="ARBA" id="ARBA00022723"/>
    </source>
</evidence>
<evidence type="ECO:0000256" key="6">
    <source>
        <dbReference type="ARBA" id="ARBA00022842"/>
    </source>
</evidence>
<dbReference type="Pfam" id="PF00204">
    <property type="entry name" value="DNA_gyraseB"/>
    <property type="match status" value="1"/>
</dbReference>
<dbReference type="InterPro" id="IPR000565">
    <property type="entry name" value="Topo_IIA_B"/>
</dbReference>
<dbReference type="NCBIfam" id="TIGR01055">
    <property type="entry name" value="parE_Gneg"/>
    <property type="match status" value="1"/>
</dbReference>
<dbReference type="Pfam" id="PF01751">
    <property type="entry name" value="Toprim"/>
    <property type="match status" value="1"/>
</dbReference>
<dbReference type="EMBL" id="VITR01000003">
    <property type="protein sequence ID" value="TWB44272.1"/>
    <property type="molecule type" value="Genomic_DNA"/>
</dbReference>
<dbReference type="EC" id="5.6.2.2" evidence="11"/>
<comment type="similarity">
    <text evidence="11">Belongs to the type II topoisomerase family. ParE type 1 subfamily.</text>
</comment>
<dbReference type="CDD" id="cd16928">
    <property type="entry name" value="HATPase_GyrB-like"/>
    <property type="match status" value="1"/>
</dbReference>
<dbReference type="CDD" id="cd00822">
    <property type="entry name" value="TopoII_Trans_DNA_gyrase"/>
    <property type="match status" value="1"/>
</dbReference>
<dbReference type="InterPro" id="IPR006171">
    <property type="entry name" value="TOPRIM_dom"/>
</dbReference>
<feature type="binding site" evidence="11">
    <location>
        <position position="15"/>
    </location>
    <ligand>
        <name>ATP</name>
        <dbReference type="ChEBI" id="CHEBI:30616"/>
    </ligand>
</feature>
<dbReference type="Gene3D" id="3.40.50.670">
    <property type="match status" value="1"/>
</dbReference>
<comment type="cofactor">
    <cofactor evidence="2">
        <name>Mg(2+)</name>
        <dbReference type="ChEBI" id="CHEBI:18420"/>
    </cofactor>
</comment>
<keyword evidence="7 11" id="KW-0799">Topoisomerase</keyword>
<dbReference type="InterPro" id="IPR014721">
    <property type="entry name" value="Ribsml_uS5_D2-typ_fold_subgr"/>
</dbReference>
<evidence type="ECO:0000256" key="10">
    <source>
        <dbReference type="ARBA" id="ARBA00063644"/>
    </source>
</evidence>
<feature type="binding site" evidence="11">
    <location>
        <position position="82"/>
    </location>
    <ligand>
        <name>ATP</name>
        <dbReference type="ChEBI" id="CHEBI:30616"/>
    </ligand>
</feature>
<dbReference type="Gene3D" id="3.30.230.10">
    <property type="match status" value="1"/>
</dbReference>
<dbReference type="PRINTS" id="PR01159">
    <property type="entry name" value="DNAGYRASEB"/>
</dbReference>
<dbReference type="GO" id="GO:0007059">
    <property type="term" value="P:chromosome segregation"/>
    <property type="evidence" value="ECO:0007669"/>
    <property type="project" value="UniProtKB-UniRule"/>
</dbReference>
<dbReference type="PANTHER" id="PTHR45866">
    <property type="entry name" value="DNA GYRASE/TOPOISOMERASE SUBUNIT B"/>
    <property type="match status" value="1"/>
</dbReference>
<comment type="subunit">
    <text evidence="10 11">Heterotetramer composed of ParC and ParE.</text>
</comment>
<dbReference type="GO" id="GO:0006265">
    <property type="term" value="P:DNA topological change"/>
    <property type="evidence" value="ECO:0007669"/>
    <property type="project" value="UniProtKB-UniRule"/>
</dbReference>
<keyword evidence="5 11" id="KW-0067">ATP-binding</keyword>
<feature type="binding site" evidence="11">
    <location>
        <position position="356"/>
    </location>
    <ligand>
        <name>ATP</name>
        <dbReference type="ChEBI" id="CHEBI:30616"/>
    </ligand>
</feature>
<dbReference type="Proteomes" id="UP000315751">
    <property type="component" value="Unassembled WGS sequence"/>
</dbReference>
<dbReference type="PROSITE" id="PS50880">
    <property type="entry name" value="TOPRIM"/>
    <property type="match status" value="1"/>
</dbReference>
<dbReference type="Pfam" id="PF02518">
    <property type="entry name" value="HATPase_c"/>
    <property type="match status" value="1"/>
</dbReference>
<dbReference type="OrthoDB" id="9802808at2"/>
<dbReference type="SUPFAM" id="SSF55874">
    <property type="entry name" value="ATPase domain of HSP90 chaperone/DNA topoisomerase II/histidine kinase"/>
    <property type="match status" value="1"/>
</dbReference>
<comment type="function">
    <text evidence="11">Topoisomerase IV is essential for chromosome segregation. It relaxes supercoiled DNA. Performs the decatenation events required during the replication of a circular DNA molecule.</text>
</comment>
<dbReference type="InterPro" id="IPR013506">
    <property type="entry name" value="Topo_IIA_bsu_dom2"/>
</dbReference>
<organism evidence="13 14">
    <name type="scientific">Nitrospirillum amazonense</name>
    <dbReference type="NCBI Taxonomy" id="28077"/>
    <lineage>
        <taxon>Bacteria</taxon>
        <taxon>Pseudomonadati</taxon>
        <taxon>Pseudomonadota</taxon>
        <taxon>Alphaproteobacteria</taxon>
        <taxon>Rhodospirillales</taxon>
        <taxon>Azospirillaceae</taxon>
        <taxon>Nitrospirillum</taxon>
    </lineage>
</organism>
<dbReference type="InterPro" id="IPR013759">
    <property type="entry name" value="Topo_IIA_B_C"/>
</dbReference>
<dbReference type="GO" id="GO:0005524">
    <property type="term" value="F:ATP binding"/>
    <property type="evidence" value="ECO:0007669"/>
    <property type="project" value="UniProtKB-UniRule"/>
</dbReference>
<dbReference type="RefSeq" id="WP_145730099.1">
    <property type="nucleotide sequence ID" value="NZ_VITR01000003.1"/>
</dbReference>
<feature type="binding site" evidence="11">
    <location>
        <position position="55"/>
    </location>
    <ligand>
        <name>ATP</name>
        <dbReference type="ChEBI" id="CHEBI:30616"/>
    </ligand>
</feature>
<dbReference type="PRINTS" id="PR00418">
    <property type="entry name" value="TPI2FAMILY"/>
</dbReference>
<evidence type="ECO:0000256" key="11">
    <source>
        <dbReference type="HAMAP-Rule" id="MF_00938"/>
    </source>
</evidence>
<proteinExistence type="inferred from homology"/>
<dbReference type="InterPro" id="IPR005737">
    <property type="entry name" value="TopoIV_B_Gneg"/>
</dbReference>
<dbReference type="GO" id="GO:0003918">
    <property type="term" value="F:DNA topoisomerase type II (double strand cut, ATP-hydrolyzing) activity"/>
    <property type="evidence" value="ECO:0007669"/>
    <property type="project" value="UniProtKB-UniRule"/>
</dbReference>
<evidence type="ECO:0000313" key="14">
    <source>
        <dbReference type="Proteomes" id="UP000315751"/>
    </source>
</evidence>
<dbReference type="FunFam" id="3.30.565.10:FF:000002">
    <property type="entry name" value="DNA gyrase subunit B"/>
    <property type="match status" value="1"/>
</dbReference>
<evidence type="ECO:0000256" key="5">
    <source>
        <dbReference type="ARBA" id="ARBA00022840"/>
    </source>
</evidence>
<dbReference type="InterPro" id="IPR018522">
    <property type="entry name" value="TopoIIA_CS"/>
</dbReference>
<evidence type="ECO:0000256" key="1">
    <source>
        <dbReference type="ARBA" id="ARBA00000185"/>
    </source>
</evidence>
<dbReference type="GO" id="GO:0003677">
    <property type="term" value="F:DNA binding"/>
    <property type="evidence" value="ECO:0007669"/>
    <property type="project" value="UniProtKB-UniRule"/>
</dbReference>
<accession>A0A560HD07</accession>
<feature type="domain" description="Toprim" evidence="12">
    <location>
        <begin position="436"/>
        <end position="550"/>
    </location>
</feature>
<dbReference type="AlphaFoldDB" id="A0A560HD07"/>
<comment type="catalytic activity">
    <reaction evidence="1 11">
        <text>ATP-dependent breakage, passage and rejoining of double-stranded DNA.</text>
        <dbReference type="EC" id="5.6.2.2"/>
    </reaction>
</comment>
<dbReference type="FunFam" id="3.40.50.670:FF:000006">
    <property type="entry name" value="DNA topoisomerase (ATP-hydrolyzing)"/>
    <property type="match status" value="1"/>
</dbReference>
<reference evidence="13 14" key="1">
    <citation type="submission" date="2019-06" db="EMBL/GenBank/DDBJ databases">
        <title>Genomic Encyclopedia of Type Strains, Phase IV (KMG-V): Genome sequencing to study the core and pangenomes of soil and plant-associated prokaryotes.</title>
        <authorList>
            <person name="Whitman W."/>
        </authorList>
    </citation>
    <scope>NUCLEOTIDE SEQUENCE [LARGE SCALE GENOMIC DNA]</scope>
    <source>
        <strain evidence="13 14">BR 11622</strain>
    </source>
</reference>
<sequence>MSDLFQNTARKQDSYSAQDIEVLEGLEPVRRRPGMYIGGTDERALHHLVAEVLDNAMDEAVAGHANRIDLELAADGTVSIRDNGRGIPVDDHPKYPGKSALEVILTTLHSGGKFSGKVYATSGGLHGVGLSVVTALTDQLTVEVARDRTLYTQSYSRGVPLTPLVNAGPVNNRRGTLVRFHPDAQIFGEGAHFKAERLYRMARSKAYLFRGVEIRWSCDPSLLSDDSAVPASETLHFPNGLLDYLMSALKDRRTVTPTAFAGQADFPNQAGRVEWAVAWPEDDEGFSHTYCNTIPTPQGGTHEQGLRQALTRGLKGYGELVGNRKGPSLTAEDVVDGATILLSVFIRDPQFQGQTKEKLVSAEAVRLTEAAIKDHFDHWLSAAPDAAKVLLDRLVEKAEERARRRAAKDMARKTPTRRLRLPGKLADCSRQSSEGTEIFIVEGDSAGGSAKQARNRETQAILPLRGKILNVASASTDKLRGNQELSDLVQALGCGAGKDFSPDRLRYERIVIMTDADVDGAHIASLLMTFFYREMPALIQNGNLYLALPPLYRLSQGSNVRYARDDAHKDELLATVFKANQKVEISRFKGLGEMQPSQLKETTMDPARRTLLRVTVPDIRDPDQKDDAESTASLVESLMGRKPELRFKFIQENAKFAQDLDV</sequence>
<dbReference type="InterPro" id="IPR001241">
    <property type="entry name" value="Topo_IIA"/>
</dbReference>
<dbReference type="Gene3D" id="3.30.565.10">
    <property type="entry name" value="Histidine kinase-like ATPase, C-terminal domain"/>
    <property type="match status" value="1"/>
</dbReference>
<feature type="site" description="Interaction with DNA" evidence="11">
    <location>
        <position position="522"/>
    </location>
</feature>
<keyword evidence="9 11" id="KW-0413">Isomerase</keyword>
<evidence type="ECO:0000256" key="9">
    <source>
        <dbReference type="ARBA" id="ARBA00023235"/>
    </source>
</evidence>
<evidence type="ECO:0000256" key="7">
    <source>
        <dbReference type="ARBA" id="ARBA00023029"/>
    </source>
</evidence>
<dbReference type="GO" id="GO:0046872">
    <property type="term" value="F:metal ion binding"/>
    <property type="evidence" value="ECO:0007669"/>
    <property type="project" value="UniProtKB-KW"/>
</dbReference>
<dbReference type="InterPro" id="IPR036890">
    <property type="entry name" value="HATPase_C_sf"/>
</dbReference>
<dbReference type="InterPro" id="IPR013760">
    <property type="entry name" value="Topo_IIA-like_dom_sf"/>
</dbReference>
<dbReference type="Pfam" id="PF00986">
    <property type="entry name" value="DNA_gyraseB_C"/>
    <property type="match status" value="1"/>
</dbReference>
<feature type="site" description="Interaction with DNA" evidence="11">
    <location>
        <position position="646"/>
    </location>
</feature>
<keyword evidence="3" id="KW-0479">Metal-binding</keyword>
<dbReference type="SUPFAM" id="SSF54211">
    <property type="entry name" value="Ribosomal protein S5 domain 2-like"/>
    <property type="match status" value="1"/>
</dbReference>
<protein>
    <recommendedName>
        <fullName evidence="11">DNA topoisomerase 4 subunit B</fullName>
        <ecNumber evidence="11">5.6.2.2</ecNumber>
    </recommendedName>
    <alternativeName>
        <fullName evidence="11">Topoisomerase IV subunit B</fullName>
    </alternativeName>
</protein>
<evidence type="ECO:0000256" key="4">
    <source>
        <dbReference type="ARBA" id="ARBA00022741"/>
    </source>
</evidence>